<protein>
    <submittedName>
        <fullName evidence="2">Uncharacterized protein</fullName>
    </submittedName>
</protein>
<name>A0A380TJF3_9ZZZZ</name>
<gene>
    <name evidence="2" type="ORF">DF3PB_680007</name>
</gene>
<dbReference type="EMBL" id="UIDG01000621">
    <property type="protein sequence ID" value="SUS08436.1"/>
    <property type="molecule type" value="Genomic_DNA"/>
</dbReference>
<dbReference type="AlphaFoldDB" id="A0A380TJF3"/>
<reference evidence="2" key="1">
    <citation type="submission" date="2018-07" db="EMBL/GenBank/DDBJ databases">
        <authorList>
            <person name="Quirk P.G."/>
            <person name="Krulwich T.A."/>
        </authorList>
    </citation>
    <scope>NUCLEOTIDE SEQUENCE</scope>
</reference>
<sequence length="100" mass="10680">MTRILLQYLLPLILPTLVYLLWVRIAGRARTAEGVNRLASEGPWLWLIVAGVVLMGAVLAVTAWTGGSGPTGTYVAPRWEGGRVVPGHVVPQPGKGADPR</sequence>
<keyword evidence="1" id="KW-1133">Transmembrane helix</keyword>
<evidence type="ECO:0000256" key="1">
    <source>
        <dbReference type="SAM" id="Phobius"/>
    </source>
</evidence>
<feature type="transmembrane region" description="Helical" evidence="1">
    <location>
        <begin position="6"/>
        <end position="23"/>
    </location>
</feature>
<keyword evidence="1" id="KW-0812">Transmembrane</keyword>
<organism evidence="2">
    <name type="scientific">metagenome</name>
    <dbReference type="NCBI Taxonomy" id="256318"/>
    <lineage>
        <taxon>unclassified sequences</taxon>
        <taxon>metagenomes</taxon>
    </lineage>
</organism>
<feature type="transmembrane region" description="Helical" evidence="1">
    <location>
        <begin position="44"/>
        <end position="64"/>
    </location>
</feature>
<keyword evidence="1" id="KW-0472">Membrane</keyword>
<accession>A0A380TJF3</accession>
<evidence type="ECO:0000313" key="2">
    <source>
        <dbReference type="EMBL" id="SUS08436.1"/>
    </source>
</evidence>
<proteinExistence type="predicted"/>